<dbReference type="Proteomes" id="UP000693970">
    <property type="component" value="Unassembled WGS sequence"/>
</dbReference>
<feature type="region of interest" description="Disordered" evidence="1">
    <location>
        <begin position="248"/>
        <end position="293"/>
    </location>
</feature>
<feature type="domain" description="GYF" evidence="2">
    <location>
        <begin position="668"/>
        <end position="716"/>
    </location>
</feature>
<sequence>MSSPSNNSSLRPGWFKGSSGKGFQPPPTAMDRGDKGRSTSIGNAAEERRDSNKFAALLDDDDVVVGNGGDASPTSSSKPSTNSRSEAFRSAGFHRSSSTGNKPPGRSLADLAAKVPEASVSGRRHTSFGEGGRSGSTGNGRFSALRGGNDAGASGGSIDAYKPDPKVTRYTREKLLSLRPALKNPDPGPPEVLKPLEGSVVYSLIAQDPVCWDTFDAETIWENAYREKRASGVGPGKVGVEADLRRRNAPNSGRWTRGLALPPPEEAARRREREADNPNELWDDPTGGATGAAADFSAFGAMPADGDDDGAFDFDKMAEASRQLEEELHGSSLKEEEDELEKQTAKKVDISRPLASAGTTLVSGSGDDVNVFEDFDAPSEPGSEIEETETKPAEAETPAVRGVGEDPSASSRLMKMIGVTKGTDDVAKGLINNPWGVDPIQPASEPVVDPIVGAIGGGSLSLNPWGDPAGSSVGSQSGGLGLGLGAFGADAKSHEAMLAIERQKAAEREAEILRRRQQEEEAQRRALAEQKARQQQASMQQPTQQSQVELVLIERICVILENSWGRSDLGSILATLHSEDSRVIPLLQNADSLRALIARSPQRITLRRDPNFGGGEMAVLLLTNSQWQQQQQQQAQIQQEEIRRRRRMEEEASRAQAQRRLAASINYDAPWFYSDPQNNIQGPFRGEEMRQWLEAGYFKGDLPISQVPNGPFRPLSAWFPDLNFAFSPQPSNGNGRRQALAEEKAKAQAAEEERLRKEAELAEREQRAAEEAQRIAREAAQREAASREAEQQRRALAAEAKSGELGNESSNQLKMMLGLPSGGVSSEGVEKDVQNAPSKSASNEKKGKSGNKKIQPKNAEDTTAPLSSSQPPAPSPASAAPAWGGAAAAKQSKKSMSEIQQEEARAAAIMAAKRGNMPQASSGWANVAAGTTGWSSGAIRQAPTANAASIAPQSRAMNQSPATQGGTSRKVAPLNQQTRSSSTASATPSEEFGAKIPPALESWSREKIYQINGSDDITLIAFCMTLDDANDIRQYFTTYLGSSPQVSSFANEFINKRGLGSKQEEWETPGSAKKSRKKKSGR</sequence>
<dbReference type="PANTHER" id="PTHR23159:SF31">
    <property type="entry name" value="CENTROSOME-ASSOCIATED PROTEIN CEP250 ISOFORM X1"/>
    <property type="match status" value="1"/>
</dbReference>
<evidence type="ECO:0000313" key="3">
    <source>
        <dbReference type="EMBL" id="KAG7374421.1"/>
    </source>
</evidence>
<evidence type="ECO:0000256" key="1">
    <source>
        <dbReference type="SAM" id="MobiDB-lite"/>
    </source>
</evidence>
<feature type="compositionally biased region" description="Polar residues" evidence="1">
    <location>
        <begin position="944"/>
        <end position="967"/>
    </location>
</feature>
<feature type="compositionally biased region" description="Gly residues" evidence="1">
    <location>
        <begin position="129"/>
        <end position="138"/>
    </location>
</feature>
<feature type="compositionally biased region" description="Basic residues" evidence="1">
    <location>
        <begin position="1073"/>
        <end position="1082"/>
    </location>
</feature>
<feature type="region of interest" description="Disordered" evidence="1">
    <location>
        <begin position="1058"/>
        <end position="1082"/>
    </location>
</feature>
<dbReference type="AlphaFoldDB" id="A0A9K3M747"/>
<dbReference type="Pfam" id="PF02213">
    <property type="entry name" value="GYF"/>
    <property type="match status" value="1"/>
</dbReference>
<feature type="compositionally biased region" description="Polar residues" evidence="1">
    <location>
        <begin position="1"/>
        <end position="10"/>
    </location>
</feature>
<feature type="compositionally biased region" description="Low complexity" evidence="1">
    <location>
        <begin position="533"/>
        <end position="544"/>
    </location>
</feature>
<feature type="compositionally biased region" description="Low complexity" evidence="1">
    <location>
        <begin position="284"/>
        <end position="293"/>
    </location>
</feature>
<reference evidence="3" key="1">
    <citation type="journal article" date="2021" name="Sci. Rep.">
        <title>Diploid genomic architecture of Nitzschia inconspicua, an elite biomass production diatom.</title>
        <authorList>
            <person name="Oliver A."/>
            <person name="Podell S."/>
            <person name="Pinowska A."/>
            <person name="Traller J.C."/>
            <person name="Smith S.R."/>
            <person name="McClure R."/>
            <person name="Beliaev A."/>
            <person name="Bohutskyi P."/>
            <person name="Hill E.A."/>
            <person name="Rabines A."/>
            <person name="Zheng H."/>
            <person name="Allen L.Z."/>
            <person name="Kuo A."/>
            <person name="Grigoriev I.V."/>
            <person name="Allen A.E."/>
            <person name="Hazlebeck D."/>
            <person name="Allen E.E."/>
        </authorList>
    </citation>
    <scope>NUCLEOTIDE SEQUENCE</scope>
    <source>
        <strain evidence="3">Hildebrandi</strain>
    </source>
</reference>
<protein>
    <submittedName>
        <fullName evidence="3">GYF domain containing protein</fullName>
    </submittedName>
</protein>
<dbReference type="InterPro" id="IPR003169">
    <property type="entry name" value="GYF"/>
</dbReference>
<dbReference type="CDD" id="cd00072">
    <property type="entry name" value="GYF"/>
    <property type="match status" value="1"/>
</dbReference>
<feature type="compositionally biased region" description="Acidic residues" evidence="1">
    <location>
        <begin position="378"/>
        <end position="387"/>
    </location>
</feature>
<gene>
    <name evidence="3" type="ORF">IV203_013516</name>
</gene>
<evidence type="ECO:0000313" key="4">
    <source>
        <dbReference type="Proteomes" id="UP000693970"/>
    </source>
</evidence>
<feature type="region of interest" description="Disordered" evidence="1">
    <location>
        <begin position="323"/>
        <end position="347"/>
    </location>
</feature>
<feature type="compositionally biased region" description="Low complexity" evidence="1">
    <location>
        <begin position="864"/>
        <end position="890"/>
    </location>
</feature>
<feature type="compositionally biased region" description="Low complexity" evidence="1">
    <location>
        <begin position="980"/>
        <end position="991"/>
    </location>
</feature>
<dbReference type="PANTHER" id="PTHR23159">
    <property type="entry name" value="CENTROSOMAL PROTEIN 2"/>
    <property type="match status" value="1"/>
</dbReference>
<evidence type="ECO:0000259" key="2">
    <source>
        <dbReference type="PROSITE" id="PS50829"/>
    </source>
</evidence>
<feature type="region of interest" description="Disordered" evidence="1">
    <location>
        <begin position="516"/>
        <end position="544"/>
    </location>
</feature>
<reference evidence="3" key="2">
    <citation type="submission" date="2021-04" db="EMBL/GenBank/DDBJ databases">
        <authorList>
            <person name="Podell S."/>
        </authorList>
    </citation>
    <scope>NUCLEOTIDE SEQUENCE</scope>
    <source>
        <strain evidence="3">Hildebrandi</strain>
    </source>
</reference>
<feature type="compositionally biased region" description="Basic and acidic residues" evidence="1">
    <location>
        <begin position="756"/>
        <end position="793"/>
    </location>
</feature>
<feature type="compositionally biased region" description="Low complexity" evidence="1">
    <location>
        <begin position="70"/>
        <end position="85"/>
    </location>
</feature>
<dbReference type="OrthoDB" id="48509at2759"/>
<comment type="caution">
    <text evidence="3">The sequence shown here is derived from an EMBL/GenBank/DDBJ whole genome shotgun (WGS) entry which is preliminary data.</text>
</comment>
<accession>A0A9K3M747</accession>
<feature type="compositionally biased region" description="Basic and acidic residues" evidence="1">
    <location>
        <begin position="516"/>
        <end position="532"/>
    </location>
</feature>
<dbReference type="EMBL" id="JAGRRH010000001">
    <property type="protein sequence ID" value="KAG7374421.1"/>
    <property type="molecule type" value="Genomic_DNA"/>
</dbReference>
<feature type="region of interest" description="Disordered" evidence="1">
    <location>
        <begin position="944"/>
        <end position="993"/>
    </location>
</feature>
<dbReference type="PROSITE" id="PS50829">
    <property type="entry name" value="GYF"/>
    <property type="match status" value="1"/>
</dbReference>
<dbReference type="SMART" id="SM00444">
    <property type="entry name" value="GYF"/>
    <property type="match status" value="1"/>
</dbReference>
<feature type="region of interest" description="Disordered" evidence="1">
    <location>
        <begin position="756"/>
        <end position="905"/>
    </location>
</feature>
<proteinExistence type="predicted"/>
<feature type="region of interest" description="Disordered" evidence="1">
    <location>
        <begin position="1"/>
        <end position="166"/>
    </location>
</feature>
<feature type="compositionally biased region" description="Basic and acidic residues" evidence="1">
    <location>
        <begin position="323"/>
        <end position="334"/>
    </location>
</feature>
<organism evidence="3 4">
    <name type="scientific">Nitzschia inconspicua</name>
    <dbReference type="NCBI Taxonomy" id="303405"/>
    <lineage>
        <taxon>Eukaryota</taxon>
        <taxon>Sar</taxon>
        <taxon>Stramenopiles</taxon>
        <taxon>Ochrophyta</taxon>
        <taxon>Bacillariophyta</taxon>
        <taxon>Bacillariophyceae</taxon>
        <taxon>Bacillariophycidae</taxon>
        <taxon>Bacillariales</taxon>
        <taxon>Bacillariaceae</taxon>
        <taxon>Nitzschia</taxon>
    </lineage>
</organism>
<name>A0A9K3M747_9STRA</name>
<feature type="compositionally biased region" description="Basic and acidic residues" evidence="1">
    <location>
        <begin position="266"/>
        <end position="276"/>
    </location>
</feature>
<feature type="region of interest" description="Disordered" evidence="1">
    <location>
        <begin position="378"/>
        <end position="408"/>
    </location>
</feature>
<keyword evidence="4" id="KW-1185">Reference proteome</keyword>